<dbReference type="Proteomes" id="UP000429523">
    <property type="component" value="Unassembled WGS sequence"/>
</dbReference>
<evidence type="ECO:0000313" key="6">
    <source>
        <dbReference type="EMBL" id="KAE9176991.1"/>
    </source>
</evidence>
<dbReference type="Proteomes" id="UP000440367">
    <property type="component" value="Unassembled WGS sequence"/>
</dbReference>
<name>A0A6A3QG02_9STRA</name>
<gene>
    <name evidence="9" type="ORF">PF001_g24119</name>
    <name evidence="8" type="ORF">PF002_g25763</name>
    <name evidence="7" type="ORF">PF004_g23760</name>
    <name evidence="6" type="ORF">PF005_g24688</name>
    <name evidence="5" type="ORF">PF006_g24163</name>
    <name evidence="4" type="ORF">PF007_g24917</name>
    <name evidence="1" type="ORF">PF009_g11562</name>
    <name evidence="3" type="ORF">PF010_g24376</name>
    <name evidence="2" type="ORF">PF011_g23429</name>
</gene>
<evidence type="ECO:0000313" key="11">
    <source>
        <dbReference type="Proteomes" id="UP000433483"/>
    </source>
</evidence>
<dbReference type="EMBL" id="QXGF01000550">
    <property type="protein sequence ID" value="KAE8938571.1"/>
    <property type="molecule type" value="Genomic_DNA"/>
</dbReference>
<evidence type="ECO:0000313" key="4">
    <source>
        <dbReference type="EMBL" id="KAE9075649.1"/>
    </source>
</evidence>
<evidence type="ECO:0000313" key="8">
    <source>
        <dbReference type="EMBL" id="KAE9186842.1"/>
    </source>
</evidence>
<dbReference type="EMBL" id="QXGD01002577">
    <property type="protein sequence ID" value="KAE9186842.1"/>
    <property type="molecule type" value="Genomic_DNA"/>
</dbReference>
<evidence type="ECO:0000313" key="2">
    <source>
        <dbReference type="EMBL" id="KAE8978003.1"/>
    </source>
</evidence>
<keyword evidence="11" id="KW-1185">Reference proteome</keyword>
<proteinExistence type="predicted"/>
<evidence type="ECO:0000313" key="5">
    <source>
        <dbReference type="EMBL" id="KAE9094691.1"/>
    </source>
</evidence>
<reference evidence="10 11" key="1">
    <citation type="submission" date="2018-08" db="EMBL/GenBank/DDBJ databases">
        <title>Genomic investigation of the strawberry pathogen Phytophthora fragariae indicates pathogenicity is determined by transcriptional variation in three key races.</title>
        <authorList>
            <person name="Adams T.M."/>
            <person name="Armitage A.D."/>
            <person name="Sobczyk M.K."/>
            <person name="Bates H.J."/>
            <person name="Dunwell J.M."/>
            <person name="Nellist C.F."/>
            <person name="Harrison R.J."/>
        </authorList>
    </citation>
    <scope>NUCLEOTIDE SEQUENCE [LARGE SCALE GENOMIC DNA]</scope>
    <source>
        <strain evidence="9 12">A4</strain>
        <strain evidence="8 13">BC-1</strain>
        <strain evidence="7 17">BC-23</strain>
        <strain evidence="6 11">NOV-27</strain>
        <strain evidence="5 14">NOV-5</strain>
        <strain evidence="4 15">NOV-71</strain>
        <strain evidence="1 10">NOV-9</strain>
        <strain evidence="3 18">ONT-3</strain>
        <strain evidence="2 16">SCRP245</strain>
    </source>
</reference>
<dbReference type="EMBL" id="QXGC01002594">
    <property type="protein sequence ID" value="KAE9184083.1"/>
    <property type="molecule type" value="Genomic_DNA"/>
</dbReference>
<dbReference type="EMBL" id="QXFW01002496">
    <property type="protein sequence ID" value="KAE8978003.1"/>
    <property type="molecule type" value="Genomic_DNA"/>
</dbReference>
<dbReference type="Proteomes" id="UP000441208">
    <property type="component" value="Unassembled WGS sequence"/>
</dbReference>
<dbReference type="EMBL" id="QXFZ01002584">
    <property type="protein sequence ID" value="KAE9075649.1"/>
    <property type="molecule type" value="Genomic_DNA"/>
</dbReference>
<evidence type="ECO:0000313" key="16">
    <source>
        <dbReference type="Proteomes" id="UP000460718"/>
    </source>
</evidence>
<evidence type="ECO:0000313" key="9">
    <source>
        <dbReference type="EMBL" id="KAE9280681.1"/>
    </source>
</evidence>
<accession>A0A6A3QG02</accession>
<dbReference type="Proteomes" id="UP000437068">
    <property type="component" value="Unassembled WGS sequence"/>
</dbReference>
<evidence type="ECO:0000313" key="1">
    <source>
        <dbReference type="EMBL" id="KAE8938571.1"/>
    </source>
</evidence>
<dbReference type="Proteomes" id="UP000460718">
    <property type="component" value="Unassembled WGS sequence"/>
</dbReference>
<organism evidence="4 15">
    <name type="scientific">Phytophthora fragariae</name>
    <dbReference type="NCBI Taxonomy" id="53985"/>
    <lineage>
        <taxon>Eukaryota</taxon>
        <taxon>Sar</taxon>
        <taxon>Stramenopiles</taxon>
        <taxon>Oomycota</taxon>
        <taxon>Peronosporomycetes</taxon>
        <taxon>Peronosporales</taxon>
        <taxon>Peronosporaceae</taxon>
        <taxon>Phytophthora</taxon>
    </lineage>
</organism>
<comment type="caution">
    <text evidence="4">The sequence shown here is derived from an EMBL/GenBank/DDBJ whole genome shotgun (WGS) entry which is preliminary data.</text>
</comment>
<dbReference type="EMBL" id="QXGA01002611">
    <property type="protein sequence ID" value="KAE9094691.1"/>
    <property type="molecule type" value="Genomic_DNA"/>
</dbReference>
<evidence type="ECO:0000313" key="7">
    <source>
        <dbReference type="EMBL" id="KAE9184083.1"/>
    </source>
</evidence>
<evidence type="ECO:0000313" key="18">
    <source>
        <dbReference type="Proteomes" id="UP000488956"/>
    </source>
</evidence>
<dbReference type="Proteomes" id="UP000488956">
    <property type="component" value="Unassembled WGS sequence"/>
</dbReference>
<sequence length="97" mass="10845">MLAACAQIAWGLSTVFPTGWWCPSTQLHALATRHVGTESLRRAEVSGRPPLDRRCLTHRIAWPIFRGGATYTGVLYPTRRLDWTSSRSLSTCDSFLP</sequence>
<dbReference type="EMBL" id="QXFX01002619">
    <property type="protein sequence ID" value="KAE9075253.1"/>
    <property type="molecule type" value="Genomic_DNA"/>
</dbReference>
<dbReference type="EMBL" id="QXGE01002585">
    <property type="protein sequence ID" value="KAE9280681.1"/>
    <property type="molecule type" value="Genomic_DNA"/>
</dbReference>
<dbReference type="EMBL" id="QXGB01002542">
    <property type="protein sequence ID" value="KAE9176991.1"/>
    <property type="molecule type" value="Genomic_DNA"/>
</dbReference>
<dbReference type="Proteomes" id="UP000440732">
    <property type="component" value="Unassembled WGS sequence"/>
</dbReference>
<evidence type="ECO:0000313" key="12">
    <source>
        <dbReference type="Proteomes" id="UP000437068"/>
    </source>
</evidence>
<dbReference type="Proteomes" id="UP000433483">
    <property type="component" value="Unassembled WGS sequence"/>
</dbReference>
<evidence type="ECO:0000313" key="10">
    <source>
        <dbReference type="Proteomes" id="UP000429523"/>
    </source>
</evidence>
<evidence type="ECO:0000313" key="14">
    <source>
        <dbReference type="Proteomes" id="UP000440732"/>
    </source>
</evidence>
<dbReference type="AlphaFoldDB" id="A0A6A3QG02"/>
<dbReference type="Proteomes" id="UP000476176">
    <property type="component" value="Unassembled WGS sequence"/>
</dbReference>
<protein>
    <submittedName>
        <fullName evidence="4">Uncharacterized protein</fullName>
    </submittedName>
</protein>
<evidence type="ECO:0000313" key="15">
    <source>
        <dbReference type="Proteomes" id="UP000441208"/>
    </source>
</evidence>
<evidence type="ECO:0000313" key="13">
    <source>
        <dbReference type="Proteomes" id="UP000440367"/>
    </source>
</evidence>
<evidence type="ECO:0000313" key="17">
    <source>
        <dbReference type="Proteomes" id="UP000476176"/>
    </source>
</evidence>
<evidence type="ECO:0000313" key="3">
    <source>
        <dbReference type="EMBL" id="KAE9075253.1"/>
    </source>
</evidence>